<dbReference type="SUPFAM" id="SSF102114">
    <property type="entry name" value="Radical SAM enzymes"/>
    <property type="match status" value="1"/>
</dbReference>
<evidence type="ECO:0000256" key="3">
    <source>
        <dbReference type="ARBA" id="ARBA00023004"/>
    </source>
</evidence>
<keyword evidence="2 5" id="KW-0479">Metal-binding</keyword>
<dbReference type="GO" id="GO:0046872">
    <property type="term" value="F:metal ion binding"/>
    <property type="evidence" value="ECO:0007669"/>
    <property type="project" value="UniProtKB-KW"/>
</dbReference>
<dbReference type="AlphaFoldDB" id="A0A7V2ZMM1"/>
<keyword evidence="4 5" id="KW-0411">Iron-sulfur</keyword>
<evidence type="ECO:0000256" key="5">
    <source>
        <dbReference type="PIRSR" id="PIRSR004869-50"/>
    </source>
</evidence>
<feature type="binding site" evidence="5">
    <location>
        <position position="89"/>
    </location>
    <ligand>
        <name>[4Fe-4S] cluster</name>
        <dbReference type="ChEBI" id="CHEBI:49883"/>
        <note>4Fe-4S-S-AdoMet</note>
    </ligand>
</feature>
<gene>
    <name evidence="7" type="ORF">ENS31_14780</name>
</gene>
<feature type="binding site" evidence="5">
    <location>
        <position position="82"/>
    </location>
    <ligand>
        <name>[4Fe-4S] cluster</name>
        <dbReference type="ChEBI" id="CHEBI:49883"/>
        <note>4Fe-4S-S-AdoMet</note>
    </ligand>
</feature>
<evidence type="ECO:0000313" key="7">
    <source>
        <dbReference type="EMBL" id="HFI92781.1"/>
    </source>
</evidence>
<organism evidence="7">
    <name type="scientific">Ignavibacterium album</name>
    <dbReference type="NCBI Taxonomy" id="591197"/>
    <lineage>
        <taxon>Bacteria</taxon>
        <taxon>Pseudomonadati</taxon>
        <taxon>Ignavibacteriota</taxon>
        <taxon>Ignavibacteria</taxon>
        <taxon>Ignavibacteriales</taxon>
        <taxon>Ignavibacteriaceae</taxon>
        <taxon>Ignavibacterium</taxon>
    </lineage>
</organism>
<dbReference type="SFLD" id="SFLDG01099">
    <property type="entry name" value="Uncharacterised_Radical_SAM_Su"/>
    <property type="match status" value="1"/>
</dbReference>
<evidence type="ECO:0000256" key="1">
    <source>
        <dbReference type="ARBA" id="ARBA00022691"/>
    </source>
</evidence>
<dbReference type="InterPro" id="IPR013785">
    <property type="entry name" value="Aldolase_TIM"/>
</dbReference>
<feature type="domain" description="Radical SAM core" evidence="6">
    <location>
        <begin position="77"/>
        <end position="204"/>
    </location>
</feature>
<dbReference type="Gene3D" id="3.20.20.70">
    <property type="entry name" value="Aldolase class I"/>
    <property type="match status" value="1"/>
</dbReference>
<dbReference type="PANTHER" id="PTHR43075:SF1">
    <property type="entry name" value="FORMATE LYASE ACTIVATING ENZYME, PUTATIVE (AFU_ORTHOLOGUE AFUA_2G15630)-RELATED"/>
    <property type="match status" value="1"/>
</dbReference>
<proteinExistence type="predicted"/>
<comment type="cofactor">
    <cofactor evidence="5">
        <name>[4Fe-4S] cluster</name>
        <dbReference type="ChEBI" id="CHEBI:49883"/>
    </cofactor>
    <text evidence="5">Binds 1 [4Fe-4S] cluster. The cluster is coordinated with 3 cysteines and an exchangeable S-adenosyl-L-methionine.</text>
</comment>
<dbReference type="EMBL" id="DSUJ01000011">
    <property type="protein sequence ID" value="HFI92781.1"/>
    <property type="molecule type" value="Genomic_DNA"/>
</dbReference>
<comment type="caution">
    <text evidence="7">The sequence shown here is derived from an EMBL/GenBank/DDBJ whole genome shotgun (WGS) entry which is preliminary data.</text>
</comment>
<dbReference type="SFLD" id="SFLDS00029">
    <property type="entry name" value="Radical_SAM"/>
    <property type="match status" value="1"/>
</dbReference>
<accession>A0A7V2ZMM1</accession>
<dbReference type="InterPro" id="IPR040085">
    <property type="entry name" value="MJ0674-like"/>
</dbReference>
<dbReference type="PANTHER" id="PTHR43075">
    <property type="entry name" value="FORMATE LYASE ACTIVATING ENZYME, PUTATIVE (AFU_ORTHOLOGUE AFUA_2G15630)-RELATED"/>
    <property type="match status" value="1"/>
</dbReference>
<dbReference type="InterPro" id="IPR007197">
    <property type="entry name" value="rSAM"/>
</dbReference>
<dbReference type="InterPro" id="IPR058240">
    <property type="entry name" value="rSAM_sf"/>
</dbReference>
<evidence type="ECO:0000256" key="2">
    <source>
        <dbReference type="ARBA" id="ARBA00022723"/>
    </source>
</evidence>
<dbReference type="InterPro" id="IPR016431">
    <property type="entry name" value="Pyrv-formate_lyase-activ_prd"/>
</dbReference>
<sequence>MLPLYLEKLNPNELRKRADILKKMLEECRLCPNECAVNRLNSETGNCRSTDEVFFSSYGPHFGEEPELVGLYGSGTIFFTNCNLSCVYCQNYDISHLGIGNKISNEELSDIMISLQKRGCHNINLVTPTHFVPQIVEALIIAIEKGLEIPLVYNCGGYESLETLKLLEDIVDIYMPDIKYSDNEIAEQLSGIKNYWNIVRAAVKEMYRQVGDLHIDKKGIAKRGLLIRHLVLPNNLAGTEKVIDFIAEEISKDSYINIMDQYHPAYKASGYSGLNRPIKSSEYESVINYALLKGLHRGFTF</sequence>
<dbReference type="GO" id="GO:0051536">
    <property type="term" value="F:iron-sulfur cluster binding"/>
    <property type="evidence" value="ECO:0007669"/>
    <property type="project" value="UniProtKB-KW"/>
</dbReference>
<keyword evidence="3 5" id="KW-0408">Iron</keyword>
<name>A0A7V2ZMM1_9BACT</name>
<dbReference type="Pfam" id="PF04055">
    <property type="entry name" value="Radical_SAM"/>
    <property type="match status" value="1"/>
</dbReference>
<dbReference type="PIRSF" id="PIRSF004869">
    <property type="entry name" value="PflX_prd"/>
    <property type="match status" value="1"/>
</dbReference>
<feature type="binding site" evidence="5">
    <location>
        <position position="86"/>
    </location>
    <ligand>
        <name>[4Fe-4S] cluster</name>
        <dbReference type="ChEBI" id="CHEBI:49883"/>
        <note>4Fe-4S-S-AdoMet</note>
    </ligand>
</feature>
<evidence type="ECO:0000259" key="6">
    <source>
        <dbReference type="Pfam" id="PF04055"/>
    </source>
</evidence>
<reference evidence="7" key="1">
    <citation type="journal article" date="2020" name="mSystems">
        <title>Genome- and Community-Level Interaction Insights into Carbon Utilization and Element Cycling Functions of Hydrothermarchaeota in Hydrothermal Sediment.</title>
        <authorList>
            <person name="Zhou Z."/>
            <person name="Liu Y."/>
            <person name="Xu W."/>
            <person name="Pan J."/>
            <person name="Luo Z.H."/>
            <person name="Li M."/>
        </authorList>
    </citation>
    <scope>NUCLEOTIDE SEQUENCE [LARGE SCALE GENOMIC DNA]</scope>
    <source>
        <strain evidence="7">SpSt-479</strain>
    </source>
</reference>
<dbReference type="GO" id="GO:0003824">
    <property type="term" value="F:catalytic activity"/>
    <property type="evidence" value="ECO:0007669"/>
    <property type="project" value="InterPro"/>
</dbReference>
<protein>
    <submittedName>
        <fullName evidence="7">Radical SAM protein</fullName>
    </submittedName>
</protein>
<evidence type="ECO:0000256" key="4">
    <source>
        <dbReference type="ARBA" id="ARBA00023014"/>
    </source>
</evidence>
<keyword evidence="1 5" id="KW-0949">S-adenosyl-L-methionine</keyword>